<sequence>IDLVIFEGDDTILESLFKESDSLLDSRAIDDLFKEKKSSIGLFALESTINIVLD</sequence>
<organism evidence="1 2">
    <name type="scientific">Funneliformis mosseae</name>
    <name type="common">Endomycorrhizal fungus</name>
    <name type="synonym">Glomus mosseae</name>
    <dbReference type="NCBI Taxonomy" id="27381"/>
    <lineage>
        <taxon>Eukaryota</taxon>
        <taxon>Fungi</taxon>
        <taxon>Fungi incertae sedis</taxon>
        <taxon>Mucoromycota</taxon>
        <taxon>Glomeromycotina</taxon>
        <taxon>Glomeromycetes</taxon>
        <taxon>Glomerales</taxon>
        <taxon>Glomeraceae</taxon>
        <taxon>Funneliformis</taxon>
    </lineage>
</organism>
<evidence type="ECO:0000313" key="1">
    <source>
        <dbReference type="EMBL" id="CAG8672720.1"/>
    </source>
</evidence>
<comment type="caution">
    <text evidence="1">The sequence shown here is derived from an EMBL/GenBank/DDBJ whole genome shotgun (WGS) entry which is preliminary data.</text>
</comment>
<evidence type="ECO:0000313" key="2">
    <source>
        <dbReference type="Proteomes" id="UP000789375"/>
    </source>
</evidence>
<keyword evidence="2" id="KW-1185">Reference proteome</keyword>
<dbReference type="AlphaFoldDB" id="A0A9N9HAV1"/>
<reference evidence="1" key="1">
    <citation type="submission" date="2021-06" db="EMBL/GenBank/DDBJ databases">
        <authorList>
            <person name="Kallberg Y."/>
            <person name="Tangrot J."/>
            <person name="Rosling A."/>
        </authorList>
    </citation>
    <scope>NUCLEOTIDE SEQUENCE</scope>
    <source>
        <strain evidence="1">87-6 pot B 2015</strain>
    </source>
</reference>
<name>A0A9N9HAV1_FUNMO</name>
<protein>
    <submittedName>
        <fullName evidence="1">731_t:CDS:1</fullName>
    </submittedName>
</protein>
<dbReference type="Proteomes" id="UP000789375">
    <property type="component" value="Unassembled WGS sequence"/>
</dbReference>
<dbReference type="EMBL" id="CAJVPP010006004">
    <property type="protein sequence ID" value="CAG8672720.1"/>
    <property type="molecule type" value="Genomic_DNA"/>
</dbReference>
<proteinExistence type="predicted"/>
<feature type="non-terminal residue" evidence="1">
    <location>
        <position position="1"/>
    </location>
</feature>
<accession>A0A9N9HAV1</accession>
<gene>
    <name evidence="1" type="ORF">FMOSSE_LOCUS12495</name>
</gene>